<evidence type="ECO:0000313" key="2">
    <source>
        <dbReference type="Proteomes" id="UP000785679"/>
    </source>
</evidence>
<gene>
    <name evidence="1" type="ORF">FGO68_gene13079</name>
</gene>
<dbReference type="EMBL" id="RRYP01006021">
    <property type="protein sequence ID" value="TNV81545.1"/>
    <property type="molecule type" value="Genomic_DNA"/>
</dbReference>
<evidence type="ECO:0000313" key="1">
    <source>
        <dbReference type="EMBL" id="TNV81545.1"/>
    </source>
</evidence>
<comment type="caution">
    <text evidence="1">The sequence shown here is derived from an EMBL/GenBank/DDBJ whole genome shotgun (WGS) entry which is preliminary data.</text>
</comment>
<proteinExistence type="predicted"/>
<reference evidence="1" key="1">
    <citation type="submission" date="2019-06" db="EMBL/GenBank/DDBJ databases">
        <authorList>
            <person name="Zheng W."/>
        </authorList>
    </citation>
    <scope>NUCLEOTIDE SEQUENCE</scope>
    <source>
        <strain evidence="1">QDHG01</strain>
    </source>
</reference>
<accession>A0A8J8T4J0</accession>
<dbReference type="Proteomes" id="UP000785679">
    <property type="component" value="Unassembled WGS sequence"/>
</dbReference>
<keyword evidence="2" id="KW-1185">Reference proteome</keyword>
<dbReference type="AlphaFoldDB" id="A0A8J8T4J0"/>
<name>A0A8J8T4J0_HALGN</name>
<organism evidence="1 2">
    <name type="scientific">Halteria grandinella</name>
    <dbReference type="NCBI Taxonomy" id="5974"/>
    <lineage>
        <taxon>Eukaryota</taxon>
        <taxon>Sar</taxon>
        <taxon>Alveolata</taxon>
        <taxon>Ciliophora</taxon>
        <taxon>Intramacronucleata</taxon>
        <taxon>Spirotrichea</taxon>
        <taxon>Stichotrichia</taxon>
        <taxon>Sporadotrichida</taxon>
        <taxon>Halteriidae</taxon>
        <taxon>Halteria</taxon>
    </lineage>
</organism>
<sequence>MYKLIMNILSQQPQDALQPSDYIHPNKETLVVIYRNFRVAYQALIKQTMNKHIFSKEIQCPDCGSEYLQ</sequence>
<protein>
    <submittedName>
        <fullName evidence="1">Uncharacterized protein</fullName>
    </submittedName>
</protein>